<feature type="binding site" evidence="3">
    <location>
        <position position="102"/>
    </location>
    <ligand>
        <name>a divalent metal cation</name>
        <dbReference type="ChEBI" id="CHEBI:60240"/>
        <label>1</label>
    </ligand>
</feature>
<dbReference type="Pfam" id="PF01784">
    <property type="entry name" value="DUF34_NIF3"/>
    <property type="match status" value="1"/>
</dbReference>
<sequence length="140" mass="16154">MNNLLLEKIINKKLKNKHTLHDYIPNGLQVEGCSEIYNIVTGVTACRKLLKKSLDYQAHAIIVHHGYFWKNENPKIIGMKRNRLKILLTNDINLYSWHLPLDIHPELGNNVLLGNALNISIQGYITPLVLWGYFKKKIIS</sequence>
<evidence type="ECO:0000313" key="5">
    <source>
        <dbReference type="Proteomes" id="UP000006811"/>
    </source>
</evidence>
<dbReference type="PANTHER" id="PTHR13799:SF14">
    <property type="entry name" value="GTP CYCLOHYDROLASE 1 TYPE 2 HOMOLOG"/>
    <property type="match status" value="1"/>
</dbReference>
<name>F7WZB7_9GAMM</name>
<dbReference type="EMBL" id="CP001817">
    <property type="protein sequence ID" value="AEH39778.1"/>
    <property type="molecule type" value="Genomic_DNA"/>
</dbReference>
<dbReference type="Proteomes" id="UP000006811">
    <property type="component" value="Chromosome"/>
</dbReference>
<evidence type="ECO:0000256" key="1">
    <source>
        <dbReference type="ARBA" id="ARBA00006964"/>
    </source>
</evidence>
<comment type="similarity">
    <text evidence="1">Belongs to the GTP cyclohydrolase I type 2/NIF3 family.</text>
</comment>
<dbReference type="InterPro" id="IPR002678">
    <property type="entry name" value="DUF34/NIF3"/>
</dbReference>
<evidence type="ECO:0000256" key="3">
    <source>
        <dbReference type="PIRSR" id="PIRSR602678-1"/>
    </source>
</evidence>
<dbReference type="InterPro" id="IPR036069">
    <property type="entry name" value="DUF34/NIF3_sf"/>
</dbReference>
<reference evidence="4 5" key="1">
    <citation type="journal article" date="2011" name="Appl. Environ. Microbiol.">
        <title>The genome of Buchnera aphidicola from the aphid Cinara tujafilina provides new clues about the evolutionary history of metabolic losses in bacterial endosymbionts.</title>
        <authorList>
            <person name="Lamelas A."/>
            <person name="Gosalbes M.J."/>
            <person name="Moya A."/>
            <person name="Latorre A."/>
        </authorList>
    </citation>
    <scope>NUCLEOTIDE SEQUENCE [LARGE SCALE GENOMIC DNA]</scope>
    <source>
        <strain evidence="5">Cinara tujafilina</strain>
    </source>
</reference>
<gene>
    <name evidence="4" type="primary">ybgI</name>
    <name evidence="4" type="ORF">BCTU_193</name>
</gene>
<dbReference type="GO" id="GO:0016787">
    <property type="term" value="F:hydrolase activity"/>
    <property type="evidence" value="ECO:0007669"/>
    <property type="project" value="UniProtKB-KW"/>
</dbReference>
<feature type="binding site" evidence="3">
    <location>
        <position position="64"/>
    </location>
    <ligand>
        <name>a divalent metal cation</name>
        <dbReference type="ChEBI" id="CHEBI:60240"/>
        <label>2</label>
    </ligand>
</feature>
<accession>F7WZB7</accession>
<dbReference type="GO" id="GO:0046872">
    <property type="term" value="F:metal ion binding"/>
    <property type="evidence" value="ECO:0007669"/>
    <property type="project" value="UniProtKB-KW"/>
</dbReference>
<protein>
    <submittedName>
        <fullName evidence="4">Putative hydrolase oxidase</fullName>
    </submittedName>
</protein>
<dbReference type="eggNOG" id="COG0327">
    <property type="taxonomic scope" value="Bacteria"/>
</dbReference>
<dbReference type="PANTHER" id="PTHR13799">
    <property type="entry name" value="NGG1 INTERACTING FACTOR 3"/>
    <property type="match status" value="1"/>
</dbReference>
<evidence type="ECO:0000313" key="4">
    <source>
        <dbReference type="EMBL" id="AEH39778.1"/>
    </source>
</evidence>
<organism evidence="4 5">
    <name type="scientific">Buchnera aphidicola</name>
    <name type="common">Cinara tujafilina</name>
    <dbReference type="NCBI Taxonomy" id="261317"/>
    <lineage>
        <taxon>Bacteria</taxon>
        <taxon>Pseudomonadati</taxon>
        <taxon>Pseudomonadota</taxon>
        <taxon>Gammaproteobacteria</taxon>
        <taxon>Enterobacterales</taxon>
        <taxon>Erwiniaceae</taxon>
        <taxon>Buchnera</taxon>
    </lineage>
</organism>
<dbReference type="GO" id="GO:0005737">
    <property type="term" value="C:cytoplasm"/>
    <property type="evidence" value="ECO:0007669"/>
    <property type="project" value="TreeGrafter"/>
</dbReference>
<evidence type="ECO:0000256" key="2">
    <source>
        <dbReference type="ARBA" id="ARBA00022723"/>
    </source>
</evidence>
<dbReference type="SUPFAM" id="SSF102705">
    <property type="entry name" value="NIF3 (NGG1p interacting factor 3)-like"/>
    <property type="match status" value="1"/>
</dbReference>
<keyword evidence="4" id="KW-0378">Hydrolase</keyword>
<dbReference type="KEGG" id="baj:BCTU_193"/>
<dbReference type="AlphaFoldDB" id="F7WZB7"/>
<keyword evidence="5" id="KW-1185">Reference proteome</keyword>
<proteinExistence type="inferred from homology"/>
<dbReference type="HOGENOM" id="CLU_037423_3_0_6"/>
<dbReference type="STRING" id="261317.BCTU_193"/>
<feature type="binding site" evidence="3">
    <location>
        <position position="65"/>
    </location>
    <ligand>
        <name>a divalent metal cation</name>
        <dbReference type="ChEBI" id="CHEBI:60240"/>
        <label>1</label>
    </ligand>
</feature>
<dbReference type="Gene3D" id="3.40.1390.30">
    <property type="entry name" value="NIF3 (NGG1p interacting factor 3)-like"/>
    <property type="match status" value="2"/>
</dbReference>
<keyword evidence="2 3" id="KW-0479">Metal-binding</keyword>